<protein>
    <submittedName>
        <fullName evidence="4">p-cresol methylhydroxylase</fullName>
    </submittedName>
</protein>
<sequence>MILPIDVKENDFLAACKEFEKAIGKEWVFKSEEDLGLYRDAYSPQWDDADEPIPSLALAPKSTEEVQTIVKIANKYKIPLFPISTGKNLGYGSSAPQRRGDVIVDLKRMNKIIEVDDKRNFCIVEPGVSYFDLYEYVERNNLNVFLDIPDPGWGSPVGNALDHGWGYSYGMYRDHFGSHCGMEVVLANGEILRTGMGALPGAKTFAENKYGYGPYVDGLFSQSNFGIVTKMGFWMMPKPEHYLLLSLTMKHRDDLIPAVEILNYLEDSFIVGWPLYRSPLNPPHGKAMDPELKSYLTSKKGLPDLNKIQNYALNKNIPYWQIDIPIYGCKDTCYANMNYIKERFKVVKDAEIKVVQEFSLPLNAEQKTQLKHKVSLGIPNMEIFWLSTRGEATTPSDGHVWFSPIIPRDGKELLKCQDVYIQVFHDLGMESPITPFAHPRSWMYRAFCFMLAFGNSRTDPEHNLKLRQAYRTMVRVAAENGWGDYRAAPTFQDDVMGAYSFNNNALLRFNEQLKDCIDPNGILAPGRGGIYPKNARSQRFANSKLDEITLKNLKQGDKK</sequence>
<dbReference type="AlphaFoldDB" id="A0A2N3PHJ7"/>
<dbReference type="GeneID" id="97290660"/>
<dbReference type="InterPro" id="IPR016171">
    <property type="entry name" value="Vanillyl_alc_oxidase_C-sub2"/>
</dbReference>
<dbReference type="GO" id="GO:1903457">
    <property type="term" value="P:lactate catabolic process"/>
    <property type="evidence" value="ECO:0007669"/>
    <property type="project" value="TreeGrafter"/>
</dbReference>
<dbReference type="InterPro" id="IPR016164">
    <property type="entry name" value="FAD-linked_Oxase-like_C"/>
</dbReference>
<proteinExistence type="predicted"/>
<dbReference type="PANTHER" id="PTHR11748:SF114">
    <property type="entry name" value="ARYL-ALCOHOL OXIDASE VANILLYL-ALCOHOL OXIDASE (AFU_ORTHOLOGUE AFUA_3G09500)-RELATED"/>
    <property type="match status" value="1"/>
</dbReference>
<reference evidence="4 5" key="1">
    <citation type="submission" date="2016-07" db="EMBL/GenBank/DDBJ databases">
        <title>Detection of Helicobacter winghamensis from caecal content of red fox (Vulpes vulpes).</title>
        <authorList>
            <person name="Zanoni R.G."/>
            <person name="Florio D."/>
            <person name="Caffara M."/>
            <person name="Renzi M."/>
            <person name="Parisi A."/>
            <person name="Pasquali F."/>
            <person name="Manfreda G."/>
        </authorList>
    </citation>
    <scope>NUCLEOTIDE SEQUENCE [LARGE SCALE GENOMIC DNA]</scope>
    <source>
        <strain evidence="4 5">295_13</strain>
    </source>
</reference>
<keyword evidence="1" id="KW-0285">Flavoprotein</keyword>
<dbReference type="RefSeq" id="WP_006802937.1">
    <property type="nucleotide sequence ID" value="NZ_CABKOI010000019.1"/>
</dbReference>
<dbReference type="SUPFAM" id="SSF55103">
    <property type="entry name" value="FAD-linked oxidases, C-terminal domain"/>
    <property type="match status" value="1"/>
</dbReference>
<dbReference type="InterPro" id="IPR016169">
    <property type="entry name" value="FAD-bd_PCMH_sub2"/>
</dbReference>
<evidence type="ECO:0000256" key="1">
    <source>
        <dbReference type="ARBA" id="ARBA00022630"/>
    </source>
</evidence>
<evidence type="ECO:0000313" key="5">
    <source>
        <dbReference type="Proteomes" id="UP000233350"/>
    </source>
</evidence>
<evidence type="ECO:0000259" key="3">
    <source>
        <dbReference type="PROSITE" id="PS51387"/>
    </source>
</evidence>
<dbReference type="InterPro" id="IPR016167">
    <property type="entry name" value="FAD-bd_PCMH_sub1"/>
</dbReference>
<dbReference type="Gene3D" id="3.40.462.10">
    <property type="entry name" value="FAD-linked oxidases, C-terminal domain"/>
    <property type="match status" value="1"/>
</dbReference>
<dbReference type="Pfam" id="PF01565">
    <property type="entry name" value="FAD_binding_4"/>
    <property type="match status" value="1"/>
</dbReference>
<comment type="caution">
    <text evidence="4">The sequence shown here is derived from an EMBL/GenBank/DDBJ whole genome shotgun (WGS) entry which is preliminary data.</text>
</comment>
<name>A0A2N3PHJ7_9HELI</name>
<dbReference type="STRING" id="556267.HWAG_01241"/>
<evidence type="ECO:0000313" key="4">
    <source>
        <dbReference type="EMBL" id="PKT79960.1"/>
    </source>
</evidence>
<dbReference type="InterPro" id="IPR016170">
    <property type="entry name" value="Cytok_DH_C_sf"/>
</dbReference>
<dbReference type="EMBL" id="MBPK01000045">
    <property type="protein sequence ID" value="PKT79960.1"/>
    <property type="molecule type" value="Genomic_DNA"/>
</dbReference>
<evidence type="ECO:0000256" key="2">
    <source>
        <dbReference type="ARBA" id="ARBA00022827"/>
    </source>
</evidence>
<keyword evidence="2" id="KW-0274">FAD</keyword>
<dbReference type="InterPro" id="IPR016166">
    <property type="entry name" value="FAD-bd_PCMH"/>
</dbReference>
<dbReference type="GO" id="GO:0004458">
    <property type="term" value="F:D-lactate dehydrogenase (cytochrome) activity"/>
    <property type="evidence" value="ECO:0007669"/>
    <property type="project" value="TreeGrafter"/>
</dbReference>
<dbReference type="Gene3D" id="3.30.43.10">
    <property type="entry name" value="Uridine Diphospho-n-acetylenolpyruvylglucosamine Reductase, domain 2"/>
    <property type="match status" value="1"/>
</dbReference>
<dbReference type="Gene3D" id="3.30.465.10">
    <property type="match status" value="1"/>
</dbReference>
<organism evidence="4 5">
    <name type="scientific">Helicobacter winghamensis</name>
    <dbReference type="NCBI Taxonomy" id="157268"/>
    <lineage>
        <taxon>Bacteria</taxon>
        <taxon>Pseudomonadati</taxon>
        <taxon>Campylobacterota</taxon>
        <taxon>Epsilonproteobacteria</taxon>
        <taxon>Campylobacterales</taxon>
        <taxon>Helicobacteraceae</taxon>
        <taxon>Helicobacter</taxon>
    </lineage>
</organism>
<accession>A0A2N3PHJ7</accession>
<dbReference type="SUPFAM" id="SSF56176">
    <property type="entry name" value="FAD-binding/transporter-associated domain-like"/>
    <property type="match status" value="1"/>
</dbReference>
<dbReference type="InterPro" id="IPR036318">
    <property type="entry name" value="FAD-bd_PCMH-like_sf"/>
</dbReference>
<dbReference type="InterPro" id="IPR006094">
    <property type="entry name" value="Oxid_FAD_bind_N"/>
</dbReference>
<dbReference type="Gene3D" id="1.10.45.10">
    <property type="entry name" value="Vanillyl-alcohol Oxidase, Chain A, domain 4"/>
    <property type="match status" value="1"/>
</dbReference>
<dbReference type="PROSITE" id="PS51387">
    <property type="entry name" value="FAD_PCMH"/>
    <property type="match status" value="1"/>
</dbReference>
<dbReference type="GO" id="GO:0071949">
    <property type="term" value="F:FAD binding"/>
    <property type="evidence" value="ECO:0007669"/>
    <property type="project" value="InterPro"/>
</dbReference>
<keyword evidence="5" id="KW-1185">Reference proteome</keyword>
<feature type="domain" description="FAD-binding PCMH-type" evidence="3">
    <location>
        <begin position="50"/>
        <end position="238"/>
    </location>
</feature>
<dbReference type="OrthoDB" id="9811557at2"/>
<dbReference type="PANTHER" id="PTHR11748">
    <property type="entry name" value="D-LACTATE DEHYDROGENASE"/>
    <property type="match status" value="1"/>
</dbReference>
<gene>
    <name evidence="4" type="ORF">BCM31_08280</name>
</gene>
<dbReference type="Proteomes" id="UP000233350">
    <property type="component" value="Unassembled WGS sequence"/>
</dbReference>
<dbReference type="GO" id="GO:0008720">
    <property type="term" value="F:D-lactate dehydrogenase (NAD+) activity"/>
    <property type="evidence" value="ECO:0007669"/>
    <property type="project" value="TreeGrafter"/>
</dbReference>